<dbReference type="Pfam" id="PF04103">
    <property type="entry name" value="CD20"/>
    <property type="match status" value="1"/>
</dbReference>
<feature type="transmembrane region" description="Helical" evidence="6">
    <location>
        <begin position="287"/>
        <end position="309"/>
    </location>
</feature>
<keyword evidence="3 6" id="KW-0812">Transmembrane</keyword>
<comment type="similarity">
    <text evidence="2">Belongs to the MS4A family.</text>
</comment>
<protein>
    <submittedName>
        <fullName evidence="7">Membrane-spanning 4-domains subfamily A member 8</fullName>
    </submittedName>
</protein>
<organism evidence="7 8">
    <name type="scientific">Anabarilius grahami</name>
    <name type="common">Kanglang fish</name>
    <name type="synonym">Barilius grahami</name>
    <dbReference type="NCBI Taxonomy" id="495550"/>
    <lineage>
        <taxon>Eukaryota</taxon>
        <taxon>Metazoa</taxon>
        <taxon>Chordata</taxon>
        <taxon>Craniata</taxon>
        <taxon>Vertebrata</taxon>
        <taxon>Euteleostomi</taxon>
        <taxon>Actinopterygii</taxon>
        <taxon>Neopterygii</taxon>
        <taxon>Teleostei</taxon>
        <taxon>Ostariophysi</taxon>
        <taxon>Cypriniformes</taxon>
        <taxon>Xenocyprididae</taxon>
        <taxon>Xenocypridinae</taxon>
        <taxon>Xenocypridinae incertae sedis</taxon>
        <taxon>Anabarilius</taxon>
    </lineage>
</organism>
<dbReference type="AlphaFoldDB" id="A0A3N0YHW1"/>
<accession>A0A3N0YHW1</accession>
<dbReference type="PANTHER" id="PTHR23320">
    <property type="entry name" value="MEMBRANE-SPANNING 4-DOMAINS SUBFAMILY A MS4A -RELATED"/>
    <property type="match status" value="1"/>
</dbReference>
<dbReference type="OrthoDB" id="10071849at2759"/>
<comment type="subcellular location">
    <subcellularLocation>
        <location evidence="1">Membrane</location>
        <topology evidence="1">Multi-pass membrane protein</topology>
    </subcellularLocation>
</comment>
<keyword evidence="8" id="KW-1185">Reference proteome</keyword>
<dbReference type="EMBL" id="RJVU01042560">
    <property type="protein sequence ID" value="ROL45461.1"/>
    <property type="molecule type" value="Genomic_DNA"/>
</dbReference>
<feature type="transmembrane region" description="Helical" evidence="6">
    <location>
        <begin position="141"/>
        <end position="163"/>
    </location>
</feature>
<dbReference type="InterPro" id="IPR030417">
    <property type="entry name" value="MS4A"/>
</dbReference>
<dbReference type="InterPro" id="IPR007237">
    <property type="entry name" value="CD20-like"/>
</dbReference>
<gene>
    <name evidence="7" type="ORF">DPX16_0920</name>
</gene>
<sequence length="348" mass="37765">MSSTVIPTNSATLVIQFQQPEQTAPAERGTNAPVTVHVQTASLPQGLQEFLKGQPKALGCEGGNLREQIQKKAGVQTLTNCRIEQVLLCRPGNPAQLTTVINYAPCNKYLFSGHIQTVQIMVGLLIFLFEIVSTVHEESDFVFGVIPYWEFLVYIAAGSLSIAAENVLHVKGPSSLCLVKASLGMSIISAITAGISIIVLLSLFFEPLDPDGSSDNYKRVESQGDLRIMVRASLPRPSPWAPNPSGALKPVVLPDDHAGRPSISCVTLCPTTLSPLPPRQQTLFQGFIGVSFVFMLLEFIISIWLSVFACKANACCTPQGPLITDLFMNHRAADNPLQYDETAPKYEP</sequence>
<keyword evidence="5 6" id="KW-0472">Membrane</keyword>
<proteinExistence type="inferred from homology"/>
<dbReference type="Proteomes" id="UP000281406">
    <property type="component" value="Unassembled WGS sequence"/>
</dbReference>
<evidence type="ECO:0000256" key="2">
    <source>
        <dbReference type="ARBA" id="ARBA00009565"/>
    </source>
</evidence>
<dbReference type="GO" id="GO:0016020">
    <property type="term" value="C:membrane"/>
    <property type="evidence" value="ECO:0007669"/>
    <property type="project" value="UniProtKB-SubCell"/>
</dbReference>
<evidence type="ECO:0000256" key="6">
    <source>
        <dbReference type="SAM" id="Phobius"/>
    </source>
</evidence>
<comment type="caution">
    <text evidence="7">The sequence shown here is derived from an EMBL/GenBank/DDBJ whole genome shotgun (WGS) entry which is preliminary data.</text>
</comment>
<dbReference type="PANTHER" id="PTHR23320:SF128">
    <property type="entry name" value="MEMBRANE-SPANNING 4-DOMAINS SUBFAMILY A MEMBER 4A"/>
    <property type="match status" value="1"/>
</dbReference>
<evidence type="ECO:0000256" key="4">
    <source>
        <dbReference type="ARBA" id="ARBA00022989"/>
    </source>
</evidence>
<feature type="transmembrane region" description="Helical" evidence="6">
    <location>
        <begin position="109"/>
        <end position="129"/>
    </location>
</feature>
<keyword evidence="4 6" id="KW-1133">Transmembrane helix</keyword>
<feature type="transmembrane region" description="Helical" evidence="6">
    <location>
        <begin position="183"/>
        <end position="205"/>
    </location>
</feature>
<evidence type="ECO:0000313" key="8">
    <source>
        <dbReference type="Proteomes" id="UP000281406"/>
    </source>
</evidence>
<name>A0A3N0YHW1_ANAGA</name>
<evidence type="ECO:0000256" key="3">
    <source>
        <dbReference type="ARBA" id="ARBA00022692"/>
    </source>
</evidence>
<evidence type="ECO:0000313" key="7">
    <source>
        <dbReference type="EMBL" id="ROL45461.1"/>
    </source>
</evidence>
<reference evidence="7 8" key="1">
    <citation type="submission" date="2018-10" db="EMBL/GenBank/DDBJ databases">
        <title>Genome assembly for a Yunnan-Guizhou Plateau 3E fish, Anabarilius grahami (Regan), and its evolutionary and genetic applications.</title>
        <authorList>
            <person name="Jiang W."/>
        </authorList>
    </citation>
    <scope>NUCLEOTIDE SEQUENCE [LARGE SCALE GENOMIC DNA]</scope>
    <source>
        <strain evidence="7">AG-KIZ</strain>
        <tissue evidence="7">Muscle</tissue>
    </source>
</reference>
<evidence type="ECO:0000256" key="1">
    <source>
        <dbReference type="ARBA" id="ARBA00004141"/>
    </source>
</evidence>
<evidence type="ECO:0000256" key="5">
    <source>
        <dbReference type="ARBA" id="ARBA00023136"/>
    </source>
</evidence>